<evidence type="ECO:0000256" key="7">
    <source>
        <dbReference type="ARBA" id="ARBA00022741"/>
    </source>
</evidence>
<keyword evidence="8 18" id="KW-0418">Kinase</keyword>
<dbReference type="InterPro" id="IPR001245">
    <property type="entry name" value="Ser-Thr/Tyr_kinase_cat_dom"/>
</dbReference>
<dbReference type="GO" id="GO:0005524">
    <property type="term" value="F:ATP binding"/>
    <property type="evidence" value="ECO:0007669"/>
    <property type="project" value="UniProtKB-UniRule"/>
</dbReference>
<gene>
    <name evidence="18" type="ORF">PanWU01x14_031300</name>
</gene>
<reference evidence="19" key="1">
    <citation type="submission" date="2016-06" db="EMBL/GenBank/DDBJ databases">
        <title>Parallel loss of symbiosis genes in relatives of nitrogen-fixing non-legume Parasponia.</title>
        <authorList>
            <person name="Van Velzen R."/>
            <person name="Holmer R."/>
            <person name="Bu F."/>
            <person name="Rutten L."/>
            <person name="Van Zeijl A."/>
            <person name="Liu W."/>
            <person name="Santuari L."/>
            <person name="Cao Q."/>
            <person name="Sharma T."/>
            <person name="Shen D."/>
            <person name="Roswanjaya Y."/>
            <person name="Wardhani T."/>
            <person name="Kalhor M.S."/>
            <person name="Jansen J."/>
            <person name="Van den Hoogen J."/>
            <person name="Gungor B."/>
            <person name="Hartog M."/>
            <person name="Hontelez J."/>
            <person name="Verver J."/>
            <person name="Yang W.-C."/>
            <person name="Schijlen E."/>
            <person name="Repin R."/>
            <person name="Schilthuizen M."/>
            <person name="Schranz E."/>
            <person name="Heidstra R."/>
            <person name="Miyata K."/>
            <person name="Fedorova E."/>
            <person name="Kohlen W."/>
            <person name="Bisseling T."/>
            <person name="Smit S."/>
            <person name="Geurts R."/>
        </authorList>
    </citation>
    <scope>NUCLEOTIDE SEQUENCE [LARGE SCALE GENOMIC DNA]</scope>
    <source>
        <strain evidence="19">cv. WU1-14</strain>
    </source>
</reference>
<organism evidence="18 19">
    <name type="scientific">Parasponia andersonii</name>
    <name type="common">Sponia andersonii</name>
    <dbReference type="NCBI Taxonomy" id="3476"/>
    <lineage>
        <taxon>Eukaryota</taxon>
        <taxon>Viridiplantae</taxon>
        <taxon>Streptophyta</taxon>
        <taxon>Embryophyta</taxon>
        <taxon>Tracheophyta</taxon>
        <taxon>Spermatophyta</taxon>
        <taxon>Magnoliopsida</taxon>
        <taxon>eudicotyledons</taxon>
        <taxon>Gunneridae</taxon>
        <taxon>Pentapetalae</taxon>
        <taxon>rosids</taxon>
        <taxon>fabids</taxon>
        <taxon>Rosales</taxon>
        <taxon>Cannabaceae</taxon>
        <taxon>Parasponia</taxon>
    </lineage>
</organism>
<evidence type="ECO:0000256" key="1">
    <source>
        <dbReference type="ARBA" id="ARBA00004162"/>
    </source>
</evidence>
<feature type="binding site" evidence="14">
    <location>
        <position position="189"/>
    </location>
    <ligand>
        <name>ATP</name>
        <dbReference type="ChEBI" id="CHEBI:30616"/>
    </ligand>
</feature>
<protein>
    <recommendedName>
        <fullName evidence="2">non-specific serine/threonine protein kinase</fullName>
        <ecNumber evidence="2">2.7.11.1</ecNumber>
    </recommendedName>
</protein>
<evidence type="ECO:0000256" key="8">
    <source>
        <dbReference type="ARBA" id="ARBA00022777"/>
    </source>
</evidence>
<dbReference type="InterPro" id="IPR047117">
    <property type="entry name" value="PERK1-13-like"/>
</dbReference>
<accession>A0A2P5DU31</accession>
<evidence type="ECO:0000256" key="2">
    <source>
        <dbReference type="ARBA" id="ARBA00012513"/>
    </source>
</evidence>
<evidence type="ECO:0000256" key="4">
    <source>
        <dbReference type="ARBA" id="ARBA00022527"/>
    </source>
</evidence>
<keyword evidence="5" id="KW-0808">Transferase</keyword>
<dbReference type="SUPFAM" id="SSF56112">
    <property type="entry name" value="Protein kinase-like (PK-like)"/>
    <property type="match status" value="1"/>
</dbReference>
<evidence type="ECO:0000313" key="19">
    <source>
        <dbReference type="Proteomes" id="UP000237105"/>
    </source>
</evidence>
<dbReference type="AlphaFoldDB" id="A0A2P5DU31"/>
<keyword evidence="3" id="KW-1003">Cell membrane</keyword>
<evidence type="ECO:0000256" key="6">
    <source>
        <dbReference type="ARBA" id="ARBA00022692"/>
    </source>
</evidence>
<feature type="transmembrane region" description="Helical" evidence="16">
    <location>
        <begin position="78"/>
        <end position="100"/>
    </location>
</feature>
<dbReference type="Pfam" id="PF07714">
    <property type="entry name" value="PK_Tyr_Ser-Thr"/>
    <property type="match status" value="1"/>
</dbReference>
<evidence type="ECO:0000256" key="3">
    <source>
        <dbReference type="ARBA" id="ARBA00022475"/>
    </source>
</evidence>
<dbReference type="PROSITE" id="PS00107">
    <property type="entry name" value="PROTEIN_KINASE_ATP"/>
    <property type="match status" value="1"/>
</dbReference>
<dbReference type="GO" id="GO:0004674">
    <property type="term" value="F:protein serine/threonine kinase activity"/>
    <property type="evidence" value="ECO:0007669"/>
    <property type="project" value="UniProtKB-KW"/>
</dbReference>
<evidence type="ECO:0000256" key="15">
    <source>
        <dbReference type="SAM" id="MobiDB-lite"/>
    </source>
</evidence>
<comment type="catalytic activity">
    <reaction evidence="13">
        <text>L-seryl-[protein] + ATP = O-phospho-L-seryl-[protein] + ADP + H(+)</text>
        <dbReference type="Rhea" id="RHEA:17989"/>
        <dbReference type="Rhea" id="RHEA-COMP:9863"/>
        <dbReference type="Rhea" id="RHEA-COMP:11604"/>
        <dbReference type="ChEBI" id="CHEBI:15378"/>
        <dbReference type="ChEBI" id="CHEBI:29999"/>
        <dbReference type="ChEBI" id="CHEBI:30616"/>
        <dbReference type="ChEBI" id="CHEBI:83421"/>
        <dbReference type="ChEBI" id="CHEBI:456216"/>
        <dbReference type="EC" id="2.7.11.1"/>
    </reaction>
</comment>
<evidence type="ECO:0000256" key="16">
    <source>
        <dbReference type="SAM" id="Phobius"/>
    </source>
</evidence>
<keyword evidence="4" id="KW-0723">Serine/threonine-protein kinase</keyword>
<dbReference type="PANTHER" id="PTHR47982">
    <property type="entry name" value="PROLINE-RICH RECEPTOR-LIKE PROTEIN KINASE PERK4"/>
    <property type="match status" value="1"/>
</dbReference>
<dbReference type="InterPro" id="IPR011009">
    <property type="entry name" value="Kinase-like_dom_sf"/>
</dbReference>
<dbReference type="PROSITE" id="PS50011">
    <property type="entry name" value="PROTEIN_KINASE_DOM"/>
    <property type="match status" value="1"/>
</dbReference>
<keyword evidence="10 16" id="KW-1133">Transmembrane helix</keyword>
<evidence type="ECO:0000256" key="12">
    <source>
        <dbReference type="ARBA" id="ARBA00047899"/>
    </source>
</evidence>
<name>A0A2P5DU31_PARAD</name>
<dbReference type="EMBL" id="JXTB01000016">
    <property type="protein sequence ID" value="PON76810.1"/>
    <property type="molecule type" value="Genomic_DNA"/>
</dbReference>
<comment type="caution">
    <text evidence="18">The sequence shown here is derived from an EMBL/GenBank/DDBJ whole genome shotgun (WGS) entry which is preliminary data.</text>
</comment>
<evidence type="ECO:0000256" key="10">
    <source>
        <dbReference type="ARBA" id="ARBA00022989"/>
    </source>
</evidence>
<sequence>MNCYKLKDPSVTSLFPGICTLSLQAKTGFPSHSSIQLQEKFPKPKTNRRAAEANGDGDVPTLTTVRETHDKRPKKRKIAAIIGGGVAALLVVIIVLLVYICLMRIKKFIGRTSESESSVPSPPDEFERGDTSPYAVAFSPFDTENLKELSILELGQATSNFSQNNIIGEGRFGLAYKGLLQDGSIVAIKRCLHAPTRSFFHQVKHIARVQHPHLVRLIGYYHDSYQQLLVYDSLSNGNVGIHLYDNEGSPIGKLGIRQRLSIALGAAKGLGHLHSLVPPVLHKHFRTRNVLLDENFMAKVSDYGLTKLLVEGNHVGSSSSIDCFLDPELDVPKNFSERSDVYSFGVFLLELISGREANARNQSNSGEYLVFQAKHSEEFYEFVDKSLRGQAMHAAKQMMELALMCLDASERRPSMKFIVEELERIQEGEIARLSFELDSQIGAVTLGSELFK</sequence>
<keyword evidence="11 16" id="KW-0472">Membrane</keyword>
<feature type="region of interest" description="Disordered" evidence="15">
    <location>
        <begin position="40"/>
        <end position="59"/>
    </location>
</feature>
<proteinExistence type="predicted"/>
<keyword evidence="6 16" id="KW-0812">Transmembrane</keyword>
<evidence type="ECO:0000256" key="14">
    <source>
        <dbReference type="PROSITE-ProRule" id="PRU10141"/>
    </source>
</evidence>
<comment type="subcellular location">
    <subcellularLocation>
        <location evidence="1">Cell membrane</location>
        <topology evidence="1">Single-pass membrane protein</topology>
    </subcellularLocation>
</comment>
<evidence type="ECO:0000259" key="17">
    <source>
        <dbReference type="PROSITE" id="PS50011"/>
    </source>
</evidence>
<dbReference type="OrthoDB" id="1866267at2759"/>
<keyword evidence="9 14" id="KW-0067">ATP-binding</keyword>
<dbReference type="InterPro" id="IPR017441">
    <property type="entry name" value="Protein_kinase_ATP_BS"/>
</dbReference>
<dbReference type="GO" id="GO:0005886">
    <property type="term" value="C:plasma membrane"/>
    <property type="evidence" value="ECO:0007669"/>
    <property type="project" value="UniProtKB-SubCell"/>
</dbReference>
<keyword evidence="7 14" id="KW-0547">Nucleotide-binding</keyword>
<evidence type="ECO:0000256" key="13">
    <source>
        <dbReference type="ARBA" id="ARBA00048679"/>
    </source>
</evidence>
<feature type="domain" description="Protein kinase" evidence="17">
    <location>
        <begin position="161"/>
        <end position="425"/>
    </location>
</feature>
<dbReference type="EC" id="2.7.11.1" evidence="2"/>
<dbReference type="InterPro" id="IPR000719">
    <property type="entry name" value="Prot_kinase_dom"/>
</dbReference>
<comment type="catalytic activity">
    <reaction evidence="12">
        <text>L-threonyl-[protein] + ATP = O-phospho-L-threonyl-[protein] + ADP + H(+)</text>
        <dbReference type="Rhea" id="RHEA:46608"/>
        <dbReference type="Rhea" id="RHEA-COMP:11060"/>
        <dbReference type="Rhea" id="RHEA-COMP:11605"/>
        <dbReference type="ChEBI" id="CHEBI:15378"/>
        <dbReference type="ChEBI" id="CHEBI:30013"/>
        <dbReference type="ChEBI" id="CHEBI:30616"/>
        <dbReference type="ChEBI" id="CHEBI:61977"/>
        <dbReference type="ChEBI" id="CHEBI:456216"/>
        <dbReference type="EC" id="2.7.11.1"/>
    </reaction>
</comment>
<evidence type="ECO:0000256" key="5">
    <source>
        <dbReference type="ARBA" id="ARBA00022679"/>
    </source>
</evidence>
<evidence type="ECO:0000313" key="18">
    <source>
        <dbReference type="EMBL" id="PON76810.1"/>
    </source>
</evidence>
<evidence type="ECO:0000256" key="9">
    <source>
        <dbReference type="ARBA" id="ARBA00022840"/>
    </source>
</evidence>
<dbReference type="Proteomes" id="UP000237105">
    <property type="component" value="Unassembled WGS sequence"/>
</dbReference>
<dbReference type="Gene3D" id="3.30.200.20">
    <property type="entry name" value="Phosphorylase Kinase, domain 1"/>
    <property type="match status" value="1"/>
</dbReference>
<evidence type="ECO:0000256" key="11">
    <source>
        <dbReference type="ARBA" id="ARBA00023136"/>
    </source>
</evidence>
<dbReference type="PANTHER" id="PTHR47982:SF9">
    <property type="entry name" value="NON-SPECIFIC SERINE_THREONINE PROTEIN KINASE"/>
    <property type="match status" value="1"/>
</dbReference>
<dbReference type="Gene3D" id="1.10.510.10">
    <property type="entry name" value="Transferase(Phosphotransferase) domain 1"/>
    <property type="match status" value="1"/>
</dbReference>
<keyword evidence="19" id="KW-1185">Reference proteome</keyword>